<evidence type="ECO:0000313" key="1">
    <source>
        <dbReference type="EMBL" id="CAG8721568.1"/>
    </source>
</evidence>
<name>A0A9N9I5M6_9GLOM</name>
<comment type="caution">
    <text evidence="1">The sequence shown here is derived from an EMBL/GenBank/DDBJ whole genome shotgun (WGS) entry which is preliminary data.</text>
</comment>
<proteinExistence type="predicted"/>
<feature type="non-terminal residue" evidence="1">
    <location>
        <position position="70"/>
    </location>
</feature>
<keyword evidence="2" id="KW-1185">Reference proteome</keyword>
<reference evidence="1" key="1">
    <citation type="submission" date="2021-06" db="EMBL/GenBank/DDBJ databases">
        <authorList>
            <person name="Kallberg Y."/>
            <person name="Tangrot J."/>
            <person name="Rosling A."/>
        </authorList>
    </citation>
    <scope>NUCLEOTIDE SEQUENCE</scope>
    <source>
        <strain evidence="1">IN212</strain>
    </source>
</reference>
<accession>A0A9N9I5M6</accession>
<organism evidence="1 2">
    <name type="scientific">Racocetra fulgida</name>
    <dbReference type="NCBI Taxonomy" id="60492"/>
    <lineage>
        <taxon>Eukaryota</taxon>
        <taxon>Fungi</taxon>
        <taxon>Fungi incertae sedis</taxon>
        <taxon>Mucoromycota</taxon>
        <taxon>Glomeromycotina</taxon>
        <taxon>Glomeromycetes</taxon>
        <taxon>Diversisporales</taxon>
        <taxon>Gigasporaceae</taxon>
        <taxon>Racocetra</taxon>
    </lineage>
</organism>
<dbReference type="Proteomes" id="UP000789396">
    <property type="component" value="Unassembled WGS sequence"/>
</dbReference>
<dbReference type="EMBL" id="CAJVPZ010025187">
    <property type="protein sequence ID" value="CAG8721568.1"/>
    <property type="molecule type" value="Genomic_DNA"/>
</dbReference>
<sequence length="70" mass="8450">MTQHEIQQLIQQYNGKKRTPSGFLIYKNKHKFHPYAAKKAYYKEPMHVRLAYDKYAEIIRVYSRSTINTN</sequence>
<protein>
    <submittedName>
        <fullName evidence="1">11379_t:CDS:1</fullName>
    </submittedName>
</protein>
<evidence type="ECO:0000313" key="2">
    <source>
        <dbReference type="Proteomes" id="UP000789396"/>
    </source>
</evidence>
<dbReference type="AlphaFoldDB" id="A0A9N9I5M6"/>
<gene>
    <name evidence="1" type="ORF">RFULGI_LOCUS11491</name>
</gene>
<dbReference type="OrthoDB" id="2436614at2759"/>